<name>A0ACB9RRX9_9MYRT</name>
<organism evidence="1 2">
    <name type="scientific">Melastoma candidum</name>
    <dbReference type="NCBI Taxonomy" id="119954"/>
    <lineage>
        <taxon>Eukaryota</taxon>
        <taxon>Viridiplantae</taxon>
        <taxon>Streptophyta</taxon>
        <taxon>Embryophyta</taxon>
        <taxon>Tracheophyta</taxon>
        <taxon>Spermatophyta</taxon>
        <taxon>Magnoliopsida</taxon>
        <taxon>eudicotyledons</taxon>
        <taxon>Gunneridae</taxon>
        <taxon>Pentapetalae</taxon>
        <taxon>rosids</taxon>
        <taxon>malvids</taxon>
        <taxon>Myrtales</taxon>
        <taxon>Melastomataceae</taxon>
        <taxon>Melastomatoideae</taxon>
        <taxon>Melastomateae</taxon>
        <taxon>Melastoma</taxon>
    </lineage>
</organism>
<accession>A0ACB9RRX9</accession>
<dbReference type="EMBL" id="CM042883">
    <property type="protein sequence ID" value="KAI4378697.1"/>
    <property type="molecule type" value="Genomic_DNA"/>
</dbReference>
<sequence length="176" mass="19276">MVLGRDFEAKCCVQFACSCSASLLFKSSMMLLILLSMLITNMVSQSASPIISKGRQFHIVSTSFKFIGDATLLLTPEEYLIHVGYTRGAALWCIGFEKVQEGVTILGDLVLKDKIFVYDIARQRIGWAPCNLTSSKDEFINASQLSGSSSHSGHHADNIILFRTTTTTCGKPGSRD</sequence>
<protein>
    <submittedName>
        <fullName evidence="1">Uncharacterized protein</fullName>
    </submittedName>
</protein>
<dbReference type="Proteomes" id="UP001057402">
    <property type="component" value="Chromosome 4"/>
</dbReference>
<comment type="caution">
    <text evidence="1">The sequence shown here is derived from an EMBL/GenBank/DDBJ whole genome shotgun (WGS) entry which is preliminary data.</text>
</comment>
<proteinExistence type="predicted"/>
<keyword evidence="2" id="KW-1185">Reference proteome</keyword>
<evidence type="ECO:0000313" key="2">
    <source>
        <dbReference type="Proteomes" id="UP001057402"/>
    </source>
</evidence>
<evidence type="ECO:0000313" key="1">
    <source>
        <dbReference type="EMBL" id="KAI4378697.1"/>
    </source>
</evidence>
<reference evidence="2" key="1">
    <citation type="journal article" date="2023" name="Front. Plant Sci.">
        <title>Chromosomal-level genome assembly of Melastoma candidum provides insights into trichome evolution.</title>
        <authorList>
            <person name="Zhong Y."/>
            <person name="Wu W."/>
            <person name="Sun C."/>
            <person name="Zou P."/>
            <person name="Liu Y."/>
            <person name="Dai S."/>
            <person name="Zhou R."/>
        </authorList>
    </citation>
    <scope>NUCLEOTIDE SEQUENCE [LARGE SCALE GENOMIC DNA]</scope>
</reference>
<gene>
    <name evidence="1" type="ORF">MLD38_016141</name>
</gene>